<dbReference type="Proteomes" id="UP000032076">
    <property type="component" value="Unassembled WGS sequence"/>
</dbReference>
<gene>
    <name evidence="1" type="ORF">B4167_2578</name>
</gene>
<organism evidence="1 2">
    <name type="scientific">Caldibacillus thermoamylovorans</name>
    <dbReference type="NCBI Taxonomy" id="35841"/>
    <lineage>
        <taxon>Bacteria</taxon>
        <taxon>Bacillati</taxon>
        <taxon>Bacillota</taxon>
        <taxon>Bacilli</taxon>
        <taxon>Bacillales</taxon>
        <taxon>Bacillaceae</taxon>
        <taxon>Caldibacillus</taxon>
    </lineage>
</organism>
<dbReference type="EMBL" id="JXLU01000078">
    <property type="protein sequence ID" value="KIO72935.1"/>
    <property type="molecule type" value="Genomic_DNA"/>
</dbReference>
<comment type="caution">
    <text evidence="1">The sequence shown here is derived from an EMBL/GenBank/DDBJ whole genome shotgun (WGS) entry which is preliminary data.</text>
</comment>
<reference evidence="1 2" key="1">
    <citation type="submission" date="2015-01" db="EMBL/GenBank/DDBJ databases">
        <title>Draft Genome Sequences of Four Bacillus thermoamylovorans Strains, Isolated From Food Products.</title>
        <authorList>
            <person name="Krawcyk A.O."/>
            <person name="Berendsen E.M."/>
            <person name="Eijlander R.T."/>
            <person name="de Jong A."/>
            <person name="Wells-Bennik M."/>
            <person name="Kuipers O.P."/>
        </authorList>
    </citation>
    <scope>NUCLEOTIDE SEQUENCE [LARGE SCALE GENOMIC DNA]</scope>
    <source>
        <strain evidence="1 2">B4167</strain>
    </source>
</reference>
<accession>A0ABD4A6W5</accession>
<proteinExistence type="predicted"/>
<evidence type="ECO:0000313" key="1">
    <source>
        <dbReference type="EMBL" id="KIO72935.1"/>
    </source>
</evidence>
<name>A0ABD4A6W5_9BACI</name>
<evidence type="ECO:0000313" key="2">
    <source>
        <dbReference type="Proteomes" id="UP000032076"/>
    </source>
</evidence>
<sequence length="58" mass="6788">MTQRKFEEAFSQVFQLNKNGIGAITNQKYFGFSANFHFPWFGAPLIYQSPFVNETYTQ</sequence>
<dbReference type="AlphaFoldDB" id="A0ABD4A6W5"/>
<protein>
    <submittedName>
        <fullName evidence="1">Uncharacterized protein</fullName>
    </submittedName>
</protein>